<evidence type="ECO:0000256" key="1">
    <source>
        <dbReference type="SAM" id="Phobius"/>
    </source>
</evidence>
<keyword evidence="1" id="KW-1133">Transmembrane helix</keyword>
<organism evidence="2 3">
    <name type="scientific">Streptomyces turgidiscabies (strain Car8)</name>
    <dbReference type="NCBI Taxonomy" id="698760"/>
    <lineage>
        <taxon>Bacteria</taxon>
        <taxon>Bacillati</taxon>
        <taxon>Actinomycetota</taxon>
        <taxon>Actinomycetes</taxon>
        <taxon>Kitasatosporales</taxon>
        <taxon>Streptomycetaceae</taxon>
        <taxon>Streptomyces</taxon>
    </lineage>
</organism>
<dbReference type="Proteomes" id="UP000010931">
    <property type="component" value="Unassembled WGS sequence"/>
</dbReference>
<dbReference type="InterPro" id="IPR046492">
    <property type="entry name" value="DUF6585"/>
</dbReference>
<dbReference type="AlphaFoldDB" id="L7FAF8"/>
<sequence length="244" mass="26955">MTTQTLQPPSPEVAALAARHQLGALEGSFAPKRLGTLMFLVYLNMLFVASAFFLVPGLVCFWWLRRFPNFSRKQASKRLHLFEHGMIVQPQLGDGMTAIRWDSAKLYQDITQLIVNGIPTPTKYVYSISAPSFGGTEITEFYERPETWGPLLQEAILRAQGQAVLDSVLEGGTADFGSFTVSRTGVVIRGKKPLPWSEVHGIQVKGGAVHVMKYGTSSPWFTVPAGGVTNLHLFLAIAENLYRE</sequence>
<keyword evidence="3" id="KW-1185">Reference proteome</keyword>
<gene>
    <name evidence="2" type="ORF">STRTUCAR8_04173</name>
</gene>
<reference evidence="2 3" key="1">
    <citation type="journal article" date="2011" name="Plasmid">
        <title>Streptomyces turgidiscabies Car8 contains a modular pathogenicity island that shares virulence genes with other actinobacterial plant pathogens.</title>
        <authorList>
            <person name="Huguet-Tapia J.C."/>
            <person name="Badger J.H."/>
            <person name="Loria R."/>
            <person name="Pettis G.S."/>
        </authorList>
    </citation>
    <scope>NUCLEOTIDE SEQUENCE [LARGE SCALE GENOMIC DNA]</scope>
    <source>
        <strain evidence="2 3">Car8</strain>
    </source>
</reference>
<accession>L7FAF8</accession>
<keyword evidence="1" id="KW-0812">Transmembrane</keyword>
<name>L7FAF8_STRT8</name>
<evidence type="ECO:0000313" key="3">
    <source>
        <dbReference type="Proteomes" id="UP000010931"/>
    </source>
</evidence>
<dbReference type="PATRIC" id="fig|698760.3.peg.3026"/>
<dbReference type="GeneID" id="97404961"/>
<comment type="caution">
    <text evidence="2">The sequence shown here is derived from an EMBL/GenBank/DDBJ whole genome shotgun (WGS) entry which is preliminary data.</text>
</comment>
<dbReference type="STRING" id="85558.T45_07927"/>
<protein>
    <submittedName>
        <fullName evidence="2">Uncharacterized protein</fullName>
    </submittedName>
</protein>
<dbReference type="EMBL" id="AEJB01000224">
    <property type="protein sequence ID" value="ELP68242.1"/>
    <property type="molecule type" value="Genomic_DNA"/>
</dbReference>
<feature type="transmembrane region" description="Helical" evidence="1">
    <location>
        <begin position="39"/>
        <end position="64"/>
    </location>
</feature>
<dbReference type="Pfam" id="PF20226">
    <property type="entry name" value="DUF6585"/>
    <property type="match status" value="1"/>
</dbReference>
<evidence type="ECO:0000313" key="2">
    <source>
        <dbReference type="EMBL" id="ELP68242.1"/>
    </source>
</evidence>
<keyword evidence="1" id="KW-0472">Membrane</keyword>
<proteinExistence type="predicted"/>
<dbReference type="RefSeq" id="WP_006376625.1">
    <property type="nucleotide sequence ID" value="NZ_AEJB01000224.1"/>
</dbReference>